<dbReference type="PANTHER" id="PTHR42852:SF6">
    <property type="entry name" value="THIOL:DISULFIDE INTERCHANGE PROTEIN DSBE"/>
    <property type="match status" value="1"/>
</dbReference>
<feature type="domain" description="Thioredoxin" evidence="6">
    <location>
        <begin position="239"/>
        <end position="379"/>
    </location>
</feature>
<evidence type="ECO:0000256" key="3">
    <source>
        <dbReference type="ARBA" id="ARBA00023157"/>
    </source>
</evidence>
<dbReference type="InterPro" id="IPR036249">
    <property type="entry name" value="Thioredoxin-like_sf"/>
</dbReference>
<dbReference type="Pfam" id="PF14289">
    <property type="entry name" value="DUF4369"/>
    <property type="match status" value="1"/>
</dbReference>
<accession>A0A327SLZ3</accession>
<dbReference type="CDD" id="cd02966">
    <property type="entry name" value="TlpA_like_family"/>
    <property type="match status" value="1"/>
</dbReference>
<feature type="signal peptide" evidence="5">
    <location>
        <begin position="1"/>
        <end position="18"/>
    </location>
</feature>
<dbReference type="InterPro" id="IPR013766">
    <property type="entry name" value="Thioredoxin_domain"/>
</dbReference>
<protein>
    <submittedName>
        <fullName evidence="7">Peroxiredoxin</fullName>
    </submittedName>
</protein>
<dbReference type="Gene3D" id="3.40.30.10">
    <property type="entry name" value="Glutaredoxin"/>
    <property type="match status" value="1"/>
</dbReference>
<keyword evidence="3" id="KW-1015">Disulfide bond</keyword>
<feature type="chain" id="PRO_5016287072" evidence="5">
    <location>
        <begin position="19"/>
        <end position="379"/>
    </location>
</feature>
<dbReference type="Proteomes" id="UP000249754">
    <property type="component" value="Unassembled WGS sequence"/>
</dbReference>
<dbReference type="RefSeq" id="WP_111634662.1">
    <property type="nucleotide sequence ID" value="NZ_QLLR01000017.1"/>
</dbReference>
<dbReference type="GO" id="GO:0017004">
    <property type="term" value="P:cytochrome complex assembly"/>
    <property type="evidence" value="ECO:0007669"/>
    <property type="project" value="UniProtKB-KW"/>
</dbReference>
<organism evidence="7 8">
    <name type="scientific">Pedobacter cryoconitis</name>
    <dbReference type="NCBI Taxonomy" id="188932"/>
    <lineage>
        <taxon>Bacteria</taxon>
        <taxon>Pseudomonadati</taxon>
        <taxon>Bacteroidota</taxon>
        <taxon>Sphingobacteriia</taxon>
        <taxon>Sphingobacteriales</taxon>
        <taxon>Sphingobacteriaceae</taxon>
        <taxon>Pedobacter</taxon>
    </lineage>
</organism>
<evidence type="ECO:0000256" key="5">
    <source>
        <dbReference type="SAM" id="SignalP"/>
    </source>
</evidence>
<comment type="subcellular location">
    <subcellularLocation>
        <location evidence="1">Cell envelope</location>
    </subcellularLocation>
</comment>
<evidence type="ECO:0000313" key="7">
    <source>
        <dbReference type="EMBL" id="RAJ28573.1"/>
    </source>
</evidence>
<proteinExistence type="predicted"/>
<dbReference type="PROSITE" id="PS51352">
    <property type="entry name" value="THIOREDOXIN_2"/>
    <property type="match status" value="1"/>
</dbReference>
<dbReference type="GO" id="GO:0016209">
    <property type="term" value="F:antioxidant activity"/>
    <property type="evidence" value="ECO:0007669"/>
    <property type="project" value="InterPro"/>
</dbReference>
<dbReference type="InterPro" id="IPR025380">
    <property type="entry name" value="DUF4369"/>
</dbReference>
<dbReference type="OrthoDB" id="1069091at2"/>
<keyword evidence="2" id="KW-0201">Cytochrome c-type biogenesis</keyword>
<keyword evidence="4" id="KW-0676">Redox-active center</keyword>
<dbReference type="GO" id="GO:0030313">
    <property type="term" value="C:cell envelope"/>
    <property type="evidence" value="ECO:0007669"/>
    <property type="project" value="UniProtKB-SubCell"/>
</dbReference>
<dbReference type="PANTHER" id="PTHR42852">
    <property type="entry name" value="THIOL:DISULFIDE INTERCHANGE PROTEIN DSBE"/>
    <property type="match status" value="1"/>
</dbReference>
<dbReference type="SUPFAM" id="SSF52833">
    <property type="entry name" value="Thioredoxin-like"/>
    <property type="match status" value="1"/>
</dbReference>
<evidence type="ECO:0000313" key="8">
    <source>
        <dbReference type="Proteomes" id="UP000249754"/>
    </source>
</evidence>
<evidence type="ECO:0000256" key="2">
    <source>
        <dbReference type="ARBA" id="ARBA00022748"/>
    </source>
</evidence>
<dbReference type="Pfam" id="PF00578">
    <property type="entry name" value="AhpC-TSA"/>
    <property type="match status" value="1"/>
</dbReference>
<evidence type="ECO:0000256" key="4">
    <source>
        <dbReference type="ARBA" id="ARBA00023284"/>
    </source>
</evidence>
<dbReference type="InterPro" id="IPR050553">
    <property type="entry name" value="Thioredoxin_ResA/DsbE_sf"/>
</dbReference>
<gene>
    <name evidence="7" type="ORF">LY11_03224</name>
</gene>
<evidence type="ECO:0000259" key="6">
    <source>
        <dbReference type="PROSITE" id="PS51352"/>
    </source>
</evidence>
<keyword evidence="5" id="KW-0732">Signal</keyword>
<dbReference type="GO" id="GO:0016491">
    <property type="term" value="F:oxidoreductase activity"/>
    <property type="evidence" value="ECO:0007669"/>
    <property type="project" value="InterPro"/>
</dbReference>
<reference evidence="7 8" key="1">
    <citation type="submission" date="2018-06" db="EMBL/GenBank/DDBJ databases">
        <title>Genomic Encyclopedia of Archaeal and Bacterial Type Strains, Phase II (KMG-II): from individual species to whole genera.</title>
        <authorList>
            <person name="Goeker M."/>
        </authorList>
    </citation>
    <scope>NUCLEOTIDE SEQUENCE [LARGE SCALE GENOMIC DNA]</scope>
    <source>
        <strain evidence="7 8">DSM 14825</strain>
    </source>
</reference>
<sequence>MKRIVLSLLVFSVGISGAAAQQKGFTIKGEIKGLHGPAKVYLDFYEGKISDSAVVRDGSFQFKGIAKKTGLADLILDRYGVGKDSVNLENNTDELTFFLDNSEITVTAQDSLIRGTVTGSRINDEYMAYNKFIGGTVTAAYKNHRNRISPYLWSSYPFFKEFDEYMYQFKAERFEKQLQFIHENPQSYFSLFALKDITLMGYGKDMIRTGIAYRSIDAKLRNSPEGQRIGRRIQTMSQGAVGTPAPDFTLYDVNGKAVKLSAYRGNYVVLYFWVTGNDLIKAENYKMIKAAGLYKHKKFKIISISLDPEKRKQAWAKEVKENKLPWVQVWGVKSGPLTTAKLYGTQGTPSSIVIDPDGMIVTRDLNGIELQYQLAEYMK</sequence>
<name>A0A327SLZ3_9SPHI</name>
<dbReference type="STRING" id="188932.AY601_3439"/>
<dbReference type="InterPro" id="IPR000866">
    <property type="entry name" value="AhpC/TSA"/>
</dbReference>
<dbReference type="AlphaFoldDB" id="A0A327SLZ3"/>
<dbReference type="EMBL" id="QLLR01000017">
    <property type="protein sequence ID" value="RAJ28573.1"/>
    <property type="molecule type" value="Genomic_DNA"/>
</dbReference>
<evidence type="ECO:0000256" key="1">
    <source>
        <dbReference type="ARBA" id="ARBA00004196"/>
    </source>
</evidence>
<comment type="caution">
    <text evidence="7">The sequence shown here is derived from an EMBL/GenBank/DDBJ whole genome shotgun (WGS) entry which is preliminary data.</text>
</comment>